<dbReference type="PANTHER" id="PTHR42928">
    <property type="entry name" value="TRICARBOXYLATE-BINDING PROTEIN"/>
    <property type="match status" value="1"/>
</dbReference>
<dbReference type="PANTHER" id="PTHR42928:SF5">
    <property type="entry name" value="BLR1237 PROTEIN"/>
    <property type="match status" value="1"/>
</dbReference>
<feature type="signal peptide" evidence="2">
    <location>
        <begin position="1"/>
        <end position="24"/>
    </location>
</feature>
<dbReference type="SUPFAM" id="SSF53850">
    <property type="entry name" value="Periplasmic binding protein-like II"/>
    <property type="match status" value="1"/>
</dbReference>
<gene>
    <name evidence="3" type="ORF">KHU32_14745</name>
</gene>
<organism evidence="3 4">
    <name type="scientific">Roseococcus pinisoli</name>
    <dbReference type="NCBI Taxonomy" id="2835040"/>
    <lineage>
        <taxon>Bacteria</taxon>
        <taxon>Pseudomonadati</taxon>
        <taxon>Pseudomonadota</taxon>
        <taxon>Alphaproteobacteria</taxon>
        <taxon>Acetobacterales</taxon>
        <taxon>Roseomonadaceae</taxon>
        <taxon>Roseococcus</taxon>
    </lineage>
</organism>
<evidence type="ECO:0000256" key="1">
    <source>
        <dbReference type="ARBA" id="ARBA00006987"/>
    </source>
</evidence>
<dbReference type="Proteomes" id="UP000766336">
    <property type="component" value="Unassembled WGS sequence"/>
</dbReference>
<sequence>MSAITRRSALALPLAAGLAAPAYAQQNFPSRPIRMLVPWAPGGTSDIAMRALCEAASKRLGQPVIVENRAGAGGVLGAQFLLTTPADGYVLSQFPISVMRQPLLNSRPLFDPLADFTYVSLITGYLFGIVVRADAPWQTLDDLIEAARREPGKLNYGSPGVGTSLHLTMEQIAKAKGIEWTHVPFRGVAENMQALLGGQIHILSDSSGWGPQVQDGALRCLAVWSEARAKSFPNVPTLRESGIDIVSVSPYGIGGPKNMDAGILRALDAAFREAVSDPLHIGVLDRYDMAPMYKNSADYTAYVRQTMEDERKLIQELGLRLS</sequence>
<dbReference type="InterPro" id="IPR005064">
    <property type="entry name" value="BUG"/>
</dbReference>
<comment type="caution">
    <text evidence="3">The sequence shown here is derived from an EMBL/GenBank/DDBJ whole genome shotgun (WGS) entry which is preliminary data.</text>
</comment>
<dbReference type="EMBL" id="JAHCDA010000002">
    <property type="protein sequence ID" value="MBS7812207.1"/>
    <property type="molecule type" value="Genomic_DNA"/>
</dbReference>
<reference evidence="3 4" key="1">
    <citation type="submission" date="2021-05" db="EMBL/GenBank/DDBJ databases">
        <title>Roseococcus sp. XZZS9, whole genome shotgun sequencing project.</title>
        <authorList>
            <person name="Zhao G."/>
            <person name="Shen L."/>
        </authorList>
    </citation>
    <scope>NUCLEOTIDE SEQUENCE [LARGE SCALE GENOMIC DNA]</scope>
    <source>
        <strain evidence="3 4">XZZS9</strain>
    </source>
</reference>
<accession>A0ABS5QF85</accession>
<feature type="chain" id="PRO_5047172959" evidence="2">
    <location>
        <begin position="25"/>
        <end position="322"/>
    </location>
</feature>
<dbReference type="InterPro" id="IPR042100">
    <property type="entry name" value="Bug_dom1"/>
</dbReference>
<dbReference type="CDD" id="cd07012">
    <property type="entry name" value="PBP2_Bug_TTT"/>
    <property type="match status" value="1"/>
</dbReference>
<evidence type="ECO:0000313" key="4">
    <source>
        <dbReference type="Proteomes" id="UP000766336"/>
    </source>
</evidence>
<keyword evidence="2" id="KW-0732">Signal</keyword>
<dbReference type="Pfam" id="PF03401">
    <property type="entry name" value="TctC"/>
    <property type="match status" value="1"/>
</dbReference>
<evidence type="ECO:0000256" key="2">
    <source>
        <dbReference type="SAM" id="SignalP"/>
    </source>
</evidence>
<evidence type="ECO:0000313" key="3">
    <source>
        <dbReference type="EMBL" id="MBS7812207.1"/>
    </source>
</evidence>
<proteinExistence type="inferred from homology"/>
<comment type="similarity">
    <text evidence="1">Belongs to the UPF0065 (bug) family.</text>
</comment>
<protein>
    <submittedName>
        <fullName evidence="3">Tripartite tricarboxylate transporter substrate binding protein</fullName>
    </submittedName>
</protein>
<dbReference type="RefSeq" id="WP_213670833.1">
    <property type="nucleotide sequence ID" value="NZ_JAHCDA010000002.1"/>
</dbReference>
<keyword evidence="4" id="KW-1185">Reference proteome</keyword>
<dbReference type="Gene3D" id="3.40.190.150">
    <property type="entry name" value="Bordetella uptake gene, domain 1"/>
    <property type="match status" value="1"/>
</dbReference>
<dbReference type="PIRSF" id="PIRSF017082">
    <property type="entry name" value="YflP"/>
    <property type="match status" value="1"/>
</dbReference>
<dbReference type="Gene3D" id="3.40.190.10">
    <property type="entry name" value="Periplasmic binding protein-like II"/>
    <property type="match status" value="1"/>
</dbReference>
<name>A0ABS5QF85_9PROT</name>